<comment type="caution">
    <text evidence="6">The sequence shown here is derived from an EMBL/GenBank/DDBJ whole genome shotgun (WGS) entry which is preliminary data.</text>
</comment>
<dbReference type="PIRSF" id="PIRSF005739">
    <property type="entry name" value="O-mtase"/>
    <property type="match status" value="1"/>
</dbReference>
<evidence type="ECO:0000259" key="5">
    <source>
        <dbReference type="Pfam" id="PF00891"/>
    </source>
</evidence>
<dbReference type="InterPro" id="IPR016461">
    <property type="entry name" value="COMT-like"/>
</dbReference>
<dbReference type="InterPro" id="IPR001077">
    <property type="entry name" value="COMT_C"/>
</dbReference>
<dbReference type="Pfam" id="PF00891">
    <property type="entry name" value="Methyltransf_2"/>
    <property type="match status" value="1"/>
</dbReference>
<evidence type="ECO:0000256" key="1">
    <source>
        <dbReference type="ARBA" id="ARBA00022603"/>
    </source>
</evidence>
<dbReference type="InterPro" id="IPR029063">
    <property type="entry name" value="SAM-dependent_MTases_sf"/>
</dbReference>
<dbReference type="GO" id="GO:0032259">
    <property type="term" value="P:methylation"/>
    <property type="evidence" value="ECO:0007669"/>
    <property type="project" value="UniProtKB-KW"/>
</dbReference>
<dbReference type="Gene3D" id="1.10.10.10">
    <property type="entry name" value="Winged helix-like DNA-binding domain superfamily/Winged helix DNA-binding domain"/>
    <property type="match status" value="1"/>
</dbReference>
<keyword evidence="3" id="KW-0949">S-adenosyl-L-methionine</keyword>
<dbReference type="PROSITE" id="PS51683">
    <property type="entry name" value="SAM_OMT_II"/>
    <property type="match status" value="1"/>
</dbReference>
<dbReference type="InterPro" id="IPR036390">
    <property type="entry name" value="WH_DNA-bd_sf"/>
</dbReference>
<sequence>MNPTENTIETSSNEEDDHRQYAMQLVNASVLPMVLKACIELNVLEIIGRAGPNARLSAPQIASQCSVVDAGNHSHKVNQVERLYSLVPVSKYFIRNANGVSLAPMFQANQDKITMDMWYDMKDAVIEGGLPFNKAYGMNASAYIVKNPSYLQLFRASMNDYNSMFMEKVLETYKGFEGLKSIVDVGGGDASILNAILSKYPTIKGVGVNFDIPAVIENTATYPGIEHVAGDMFISIPIGDAIFLKWMLHSWDDEHCVRILKNCYVALPDHGKVMVVELVVPETPESTVDVRSKLQFDLVLMNMNPGGKERTEREFKTLAEAAGFSSMEVECSV</sequence>
<reference evidence="6" key="1">
    <citation type="submission" date="2020-06" db="EMBL/GenBank/DDBJ databases">
        <authorList>
            <person name="Li T."/>
            <person name="Hu X."/>
            <person name="Zhang T."/>
            <person name="Song X."/>
            <person name="Zhang H."/>
            <person name="Dai N."/>
            <person name="Sheng W."/>
            <person name="Hou X."/>
            <person name="Wei L."/>
        </authorList>
    </citation>
    <scope>NUCLEOTIDE SEQUENCE</scope>
    <source>
        <strain evidence="6">G01</strain>
        <tissue evidence="6">Leaf</tissue>
    </source>
</reference>
<feature type="domain" description="O-methyltransferase C-terminal" evidence="5">
    <location>
        <begin position="118"/>
        <end position="325"/>
    </location>
</feature>
<dbReference type="AlphaFoldDB" id="A0AAW2IM34"/>
<feature type="active site" description="Proton acceptor" evidence="4">
    <location>
        <position position="249"/>
    </location>
</feature>
<dbReference type="EMBL" id="JACGWK010001730">
    <property type="protein sequence ID" value="KAL0283394.1"/>
    <property type="molecule type" value="Genomic_DNA"/>
</dbReference>
<dbReference type="GO" id="GO:0008171">
    <property type="term" value="F:O-methyltransferase activity"/>
    <property type="evidence" value="ECO:0007669"/>
    <property type="project" value="InterPro"/>
</dbReference>
<gene>
    <name evidence="6" type="ORF">Sangu_2892400</name>
</gene>
<evidence type="ECO:0000256" key="4">
    <source>
        <dbReference type="PIRSR" id="PIRSR005739-1"/>
    </source>
</evidence>
<keyword evidence="2" id="KW-0808">Transferase</keyword>
<accession>A0AAW2IM34</accession>
<dbReference type="SUPFAM" id="SSF46785">
    <property type="entry name" value="Winged helix' DNA-binding domain"/>
    <property type="match status" value="1"/>
</dbReference>
<dbReference type="GO" id="GO:0046983">
    <property type="term" value="F:protein dimerization activity"/>
    <property type="evidence" value="ECO:0007669"/>
    <property type="project" value="InterPro"/>
</dbReference>
<dbReference type="Gene3D" id="3.40.50.150">
    <property type="entry name" value="Vaccinia Virus protein VP39"/>
    <property type="match status" value="1"/>
</dbReference>
<reference evidence="6" key="2">
    <citation type="journal article" date="2024" name="Plant">
        <title>Genomic evolution and insights into agronomic trait innovations of Sesamum species.</title>
        <authorList>
            <person name="Miao H."/>
            <person name="Wang L."/>
            <person name="Qu L."/>
            <person name="Liu H."/>
            <person name="Sun Y."/>
            <person name="Le M."/>
            <person name="Wang Q."/>
            <person name="Wei S."/>
            <person name="Zheng Y."/>
            <person name="Lin W."/>
            <person name="Duan Y."/>
            <person name="Cao H."/>
            <person name="Xiong S."/>
            <person name="Wang X."/>
            <person name="Wei L."/>
            <person name="Li C."/>
            <person name="Ma Q."/>
            <person name="Ju M."/>
            <person name="Zhao R."/>
            <person name="Li G."/>
            <person name="Mu C."/>
            <person name="Tian Q."/>
            <person name="Mei H."/>
            <person name="Zhang T."/>
            <person name="Gao T."/>
            <person name="Zhang H."/>
        </authorList>
    </citation>
    <scope>NUCLEOTIDE SEQUENCE</scope>
    <source>
        <strain evidence="6">G01</strain>
    </source>
</reference>
<proteinExistence type="predicted"/>
<evidence type="ECO:0000313" key="6">
    <source>
        <dbReference type="EMBL" id="KAL0283394.1"/>
    </source>
</evidence>
<organism evidence="6">
    <name type="scientific">Sesamum angustifolium</name>
    <dbReference type="NCBI Taxonomy" id="2727405"/>
    <lineage>
        <taxon>Eukaryota</taxon>
        <taxon>Viridiplantae</taxon>
        <taxon>Streptophyta</taxon>
        <taxon>Embryophyta</taxon>
        <taxon>Tracheophyta</taxon>
        <taxon>Spermatophyta</taxon>
        <taxon>Magnoliopsida</taxon>
        <taxon>eudicotyledons</taxon>
        <taxon>Gunneridae</taxon>
        <taxon>Pentapetalae</taxon>
        <taxon>asterids</taxon>
        <taxon>lamiids</taxon>
        <taxon>Lamiales</taxon>
        <taxon>Pedaliaceae</taxon>
        <taxon>Sesamum</taxon>
    </lineage>
</organism>
<evidence type="ECO:0000256" key="3">
    <source>
        <dbReference type="ARBA" id="ARBA00022691"/>
    </source>
</evidence>
<keyword evidence="1" id="KW-0489">Methyltransferase</keyword>
<evidence type="ECO:0000256" key="2">
    <source>
        <dbReference type="ARBA" id="ARBA00022679"/>
    </source>
</evidence>
<dbReference type="PANTHER" id="PTHR11746">
    <property type="entry name" value="O-METHYLTRANSFERASE"/>
    <property type="match status" value="1"/>
</dbReference>
<dbReference type="InterPro" id="IPR036388">
    <property type="entry name" value="WH-like_DNA-bd_sf"/>
</dbReference>
<name>A0AAW2IM34_9LAMI</name>
<dbReference type="SUPFAM" id="SSF53335">
    <property type="entry name" value="S-adenosyl-L-methionine-dependent methyltransferases"/>
    <property type="match status" value="1"/>
</dbReference>
<protein>
    <submittedName>
        <fullName evidence="6">Caffeic acid 3-O-methyltransferase</fullName>
    </submittedName>
</protein>